<dbReference type="Proteomes" id="UP000019678">
    <property type="component" value="Unassembled WGS sequence"/>
</dbReference>
<feature type="compositionally biased region" description="Basic and acidic residues" evidence="1">
    <location>
        <begin position="33"/>
        <end position="43"/>
    </location>
</feature>
<dbReference type="STRING" id="1192034.CAP_5266"/>
<reference evidence="2 3" key="1">
    <citation type="submission" date="2013-05" db="EMBL/GenBank/DDBJ databases">
        <title>Genome assembly of Chondromyces apiculatus DSM 436.</title>
        <authorList>
            <person name="Sharma G."/>
            <person name="Khatri I."/>
            <person name="Kaur C."/>
            <person name="Mayilraj S."/>
            <person name="Subramanian S."/>
        </authorList>
    </citation>
    <scope>NUCLEOTIDE SEQUENCE [LARGE SCALE GENOMIC DNA]</scope>
    <source>
        <strain evidence="2 3">DSM 436</strain>
    </source>
</reference>
<feature type="region of interest" description="Disordered" evidence="1">
    <location>
        <begin position="13"/>
        <end position="43"/>
    </location>
</feature>
<feature type="compositionally biased region" description="Polar residues" evidence="1">
    <location>
        <begin position="15"/>
        <end position="32"/>
    </location>
</feature>
<proteinExistence type="predicted"/>
<gene>
    <name evidence="2" type="ORF">CAP_5266</name>
</gene>
<evidence type="ECO:0000313" key="3">
    <source>
        <dbReference type="Proteomes" id="UP000019678"/>
    </source>
</evidence>
<comment type="caution">
    <text evidence="2">The sequence shown here is derived from an EMBL/GenBank/DDBJ whole genome shotgun (WGS) entry which is preliminary data.</text>
</comment>
<name>A0A017T4B8_9BACT</name>
<accession>A0A017T4B8</accession>
<evidence type="ECO:0000256" key="1">
    <source>
        <dbReference type="SAM" id="MobiDB-lite"/>
    </source>
</evidence>
<dbReference type="EMBL" id="ASRX01000043">
    <property type="protein sequence ID" value="EYF03655.1"/>
    <property type="molecule type" value="Genomic_DNA"/>
</dbReference>
<organism evidence="2 3">
    <name type="scientific">Chondromyces apiculatus DSM 436</name>
    <dbReference type="NCBI Taxonomy" id="1192034"/>
    <lineage>
        <taxon>Bacteria</taxon>
        <taxon>Pseudomonadati</taxon>
        <taxon>Myxococcota</taxon>
        <taxon>Polyangia</taxon>
        <taxon>Polyangiales</taxon>
        <taxon>Polyangiaceae</taxon>
        <taxon>Chondromyces</taxon>
    </lineage>
</organism>
<dbReference type="RefSeq" id="WP_269324615.1">
    <property type="nucleotide sequence ID" value="NZ_ASRX01000043.1"/>
</dbReference>
<sequence length="43" mass="4695">MTQPPTVAVVRISLAQPTHQADFDTSTPANQRTSDRSRNARTA</sequence>
<evidence type="ECO:0000313" key="2">
    <source>
        <dbReference type="EMBL" id="EYF03655.1"/>
    </source>
</evidence>
<dbReference type="AlphaFoldDB" id="A0A017T4B8"/>
<protein>
    <submittedName>
        <fullName evidence="2">Uncharacterized protein</fullName>
    </submittedName>
</protein>
<keyword evidence="3" id="KW-1185">Reference proteome</keyword>